<keyword evidence="4" id="KW-0010">Activator</keyword>
<feature type="compositionally biased region" description="Low complexity" evidence="9">
    <location>
        <begin position="281"/>
        <end position="297"/>
    </location>
</feature>
<evidence type="ECO:0000256" key="6">
    <source>
        <dbReference type="ARBA" id="ARBA00023242"/>
    </source>
</evidence>
<dbReference type="Proteomes" id="UP000751190">
    <property type="component" value="Unassembled WGS sequence"/>
</dbReference>
<keyword evidence="12" id="KW-1185">Reference proteome</keyword>
<dbReference type="InterPro" id="IPR007125">
    <property type="entry name" value="H2A/H2B/H3"/>
</dbReference>
<comment type="similarity">
    <text evidence="7">Belongs to the NFYC/HAP5 subunit family.</text>
</comment>
<evidence type="ECO:0000256" key="1">
    <source>
        <dbReference type="ARBA" id="ARBA00004123"/>
    </source>
</evidence>
<organism evidence="11 12">
    <name type="scientific">Diacronema lutheri</name>
    <name type="common">Unicellular marine alga</name>
    <name type="synonym">Monochrysis lutheri</name>
    <dbReference type="NCBI Taxonomy" id="2081491"/>
    <lineage>
        <taxon>Eukaryota</taxon>
        <taxon>Haptista</taxon>
        <taxon>Haptophyta</taxon>
        <taxon>Pavlovophyceae</taxon>
        <taxon>Pavlovales</taxon>
        <taxon>Pavlovaceae</taxon>
        <taxon>Diacronema</taxon>
    </lineage>
</organism>
<dbReference type="PANTHER" id="PTHR10252">
    <property type="entry name" value="HISTONE-LIKE TRANSCRIPTION FACTOR CCAAT-RELATED"/>
    <property type="match status" value="1"/>
</dbReference>
<evidence type="ECO:0000256" key="7">
    <source>
        <dbReference type="ARBA" id="ARBA00038129"/>
    </source>
</evidence>
<dbReference type="AlphaFoldDB" id="A0A8J6C4P3"/>
<evidence type="ECO:0000256" key="5">
    <source>
        <dbReference type="ARBA" id="ARBA00023163"/>
    </source>
</evidence>
<dbReference type="EMBL" id="JAGTXO010000033">
    <property type="protein sequence ID" value="KAG8460389.1"/>
    <property type="molecule type" value="Genomic_DNA"/>
</dbReference>
<dbReference type="Pfam" id="PF00125">
    <property type="entry name" value="Histone"/>
    <property type="match status" value="1"/>
</dbReference>
<proteinExistence type="inferred from homology"/>
<accession>A0A8J6C4P3</accession>
<dbReference type="InterPro" id="IPR050568">
    <property type="entry name" value="Transcr_DNA_Rep_Reg"/>
</dbReference>
<keyword evidence="3" id="KW-0238">DNA-binding</keyword>
<evidence type="ECO:0000256" key="3">
    <source>
        <dbReference type="ARBA" id="ARBA00023125"/>
    </source>
</evidence>
<dbReference type="Gene3D" id="1.10.20.10">
    <property type="entry name" value="Histone, subunit A"/>
    <property type="match status" value="1"/>
</dbReference>
<feature type="coiled-coil region" evidence="8">
    <location>
        <begin position="229"/>
        <end position="258"/>
    </location>
</feature>
<evidence type="ECO:0000256" key="8">
    <source>
        <dbReference type="SAM" id="Coils"/>
    </source>
</evidence>
<keyword evidence="8" id="KW-0175">Coiled coil</keyword>
<evidence type="ECO:0000313" key="12">
    <source>
        <dbReference type="Proteomes" id="UP000751190"/>
    </source>
</evidence>
<dbReference type="GO" id="GO:0046982">
    <property type="term" value="F:protein heterodimerization activity"/>
    <property type="evidence" value="ECO:0007669"/>
    <property type="project" value="InterPro"/>
</dbReference>
<protein>
    <recommendedName>
        <fullName evidence="10">Core Histone H2A/H2B/H3 domain-containing protein</fullName>
    </recommendedName>
</protein>
<dbReference type="CDD" id="cd22908">
    <property type="entry name" value="HFD_NFYC-like"/>
    <property type="match status" value="1"/>
</dbReference>
<evidence type="ECO:0000313" key="11">
    <source>
        <dbReference type="EMBL" id="KAG8460389.1"/>
    </source>
</evidence>
<sequence length="417" mass="46787">MESEHHGDAISTMQMHVMLQQFWESQTKVIAESADFRSHQLPLARIKKIMKSDEEVQMISAEAPMVFAKACELFISELTLRSWLHTRENKRRTLQRNDIATAVTKSGVYDFLIDIVPREEVLTKAKTDTMLQSDQLQYLLQFQQSQLAQAKAGGSSPFGCSALLDGGGQPQQQQQLACGSAAGGQYAGAAPYASYHAPAQQPSYGGLGASGECASIEQGQQVLQTLMYAQQQAQQAQLHELQRQQQQQQQQQQHLAMQALAMSQQRLQSTDHAADRHGLRQQQQQQLQQQQQYQWGQDHQHQQPAASDGYHALHARYQQPAQQQQQPQYQWGQENHLAQQAMPAQHMLDQMQQLQQLQQAQLNQMQQTMRQAMGGHTEAAHEHAIDGERDGTSGSADLRERAHEGGSPHEHEQAAVP</sequence>
<dbReference type="SUPFAM" id="SSF47113">
    <property type="entry name" value="Histone-fold"/>
    <property type="match status" value="1"/>
</dbReference>
<keyword evidence="2" id="KW-0805">Transcription regulation</keyword>
<dbReference type="InterPro" id="IPR009072">
    <property type="entry name" value="Histone-fold"/>
</dbReference>
<evidence type="ECO:0000259" key="10">
    <source>
        <dbReference type="Pfam" id="PF00125"/>
    </source>
</evidence>
<dbReference type="FunFam" id="1.10.20.10:FF:000006">
    <property type="entry name" value="Nuclear transcription factor Y subunit gamma"/>
    <property type="match status" value="1"/>
</dbReference>
<evidence type="ECO:0000256" key="9">
    <source>
        <dbReference type="SAM" id="MobiDB-lite"/>
    </source>
</evidence>
<evidence type="ECO:0000256" key="4">
    <source>
        <dbReference type="ARBA" id="ARBA00023159"/>
    </source>
</evidence>
<dbReference type="GO" id="GO:0005634">
    <property type="term" value="C:nucleus"/>
    <property type="evidence" value="ECO:0007669"/>
    <property type="project" value="UniProtKB-SubCell"/>
</dbReference>
<keyword evidence="5" id="KW-0804">Transcription</keyword>
<reference evidence="11" key="1">
    <citation type="submission" date="2021-05" db="EMBL/GenBank/DDBJ databases">
        <title>The genome of the haptophyte Pavlova lutheri (Diacronema luteri, Pavlovales) - a model for lipid biosynthesis in eukaryotic algae.</title>
        <authorList>
            <person name="Hulatt C.J."/>
            <person name="Posewitz M.C."/>
        </authorList>
    </citation>
    <scope>NUCLEOTIDE SEQUENCE</scope>
    <source>
        <strain evidence="11">NIVA-4/92</strain>
    </source>
</reference>
<feature type="region of interest" description="Disordered" evidence="9">
    <location>
        <begin position="373"/>
        <end position="417"/>
    </location>
</feature>
<keyword evidence="6" id="KW-0539">Nucleus</keyword>
<evidence type="ECO:0000256" key="2">
    <source>
        <dbReference type="ARBA" id="ARBA00023015"/>
    </source>
</evidence>
<comment type="caution">
    <text evidence="11">The sequence shown here is derived from an EMBL/GenBank/DDBJ whole genome shotgun (WGS) entry which is preliminary data.</text>
</comment>
<comment type="subcellular location">
    <subcellularLocation>
        <location evidence="1">Nucleus</location>
    </subcellularLocation>
</comment>
<name>A0A8J6C4P3_DIALT</name>
<feature type="domain" description="Core Histone H2A/H2B/H3" evidence="10">
    <location>
        <begin position="32"/>
        <end position="103"/>
    </location>
</feature>
<feature type="region of interest" description="Disordered" evidence="9">
    <location>
        <begin position="260"/>
        <end position="307"/>
    </location>
</feature>
<dbReference type="OrthoDB" id="1272441at2759"/>
<gene>
    <name evidence="11" type="ORF">KFE25_011880</name>
</gene>
<dbReference type="GO" id="GO:0000981">
    <property type="term" value="F:DNA-binding transcription factor activity, RNA polymerase II-specific"/>
    <property type="evidence" value="ECO:0007669"/>
    <property type="project" value="TreeGrafter"/>
</dbReference>
<dbReference type="PANTHER" id="PTHR10252:SF8">
    <property type="entry name" value="NUCLEAR TRANSCRIPTION FACTOR Y SUBUNIT GAMMA"/>
    <property type="match status" value="1"/>
</dbReference>
<feature type="compositionally biased region" description="Basic and acidic residues" evidence="9">
    <location>
        <begin position="378"/>
        <end position="417"/>
    </location>
</feature>
<dbReference type="GO" id="GO:0000978">
    <property type="term" value="F:RNA polymerase II cis-regulatory region sequence-specific DNA binding"/>
    <property type="evidence" value="ECO:0007669"/>
    <property type="project" value="TreeGrafter"/>
</dbReference>